<feature type="non-terminal residue" evidence="1">
    <location>
        <position position="567"/>
    </location>
</feature>
<keyword evidence="2" id="KW-1185">Reference proteome</keyword>
<accession>A0ACA9LSC8</accession>
<comment type="caution">
    <text evidence="1">The sequence shown here is derived from an EMBL/GenBank/DDBJ whole genome shotgun (WGS) entry which is preliminary data.</text>
</comment>
<sequence>LGQTLFPITVIECRISVKIESEVKGYSDVYFQPRAEALVMKKRKMKESKTKKLDKTGDKENLNSAKQLNKQKINILKNKKNIVNNWFNMTEEERYQRDMSSLETPSESEGKIEGSRKSAKSELDGIVSHDMAIIVVDIDSKPQNAINSLKLKKVTMDAQSNKPIKIFRKWTSFFTQLRWRQATFSKYTPRMEITTKNNNALIFDIRSMDDIQMNNIISMLYNKISNALVGAMPHYTKGKRTHLELVFNSEKKQQYYAKEDISLFRRLLLGYILTNLRRSHLAVKVKNVLIGDMNFISNKLKEAFKVFKFIKSIKPLVKKSQGTQVYGAKKSQQSGEWLLDCASTETKRFKRENLKRNNTNGDSTNEEQNFENNERSSSLMKDIADGDVEMLSQEGESLDVMLEKDRNEKNQQKPLKCHLSHIPKRQEEDIPWPQVTEMKFCKNELQSSYWKVNYKCLENEMLKKKIVEKIRTVTDLEEWDYCKCKIQSLIRARGVLKAPKSSIQKLNRKINVLEKKVARNKDLSDLQLEIERTYEEIITVSNIKDVGKKKIEADVPLIYLITLKQQP</sequence>
<evidence type="ECO:0000313" key="2">
    <source>
        <dbReference type="Proteomes" id="UP000789366"/>
    </source>
</evidence>
<protein>
    <submittedName>
        <fullName evidence="1">14054_t:CDS:1</fullName>
    </submittedName>
</protein>
<dbReference type="EMBL" id="CAJVPW010004893">
    <property type="protein sequence ID" value="CAG8546794.1"/>
    <property type="molecule type" value="Genomic_DNA"/>
</dbReference>
<proteinExistence type="predicted"/>
<dbReference type="Proteomes" id="UP000789366">
    <property type="component" value="Unassembled WGS sequence"/>
</dbReference>
<feature type="non-terminal residue" evidence="1">
    <location>
        <position position="1"/>
    </location>
</feature>
<gene>
    <name evidence="1" type="ORF">SPELUC_LOCUS5037</name>
</gene>
<name>A0ACA9LSC8_9GLOM</name>
<organism evidence="1 2">
    <name type="scientific">Cetraspora pellucida</name>
    <dbReference type="NCBI Taxonomy" id="1433469"/>
    <lineage>
        <taxon>Eukaryota</taxon>
        <taxon>Fungi</taxon>
        <taxon>Fungi incertae sedis</taxon>
        <taxon>Mucoromycota</taxon>
        <taxon>Glomeromycotina</taxon>
        <taxon>Glomeromycetes</taxon>
        <taxon>Diversisporales</taxon>
        <taxon>Gigasporaceae</taxon>
        <taxon>Cetraspora</taxon>
    </lineage>
</organism>
<evidence type="ECO:0000313" key="1">
    <source>
        <dbReference type="EMBL" id="CAG8546794.1"/>
    </source>
</evidence>
<reference evidence="1" key="1">
    <citation type="submission" date="2021-06" db="EMBL/GenBank/DDBJ databases">
        <authorList>
            <person name="Kallberg Y."/>
            <person name="Tangrot J."/>
            <person name="Rosling A."/>
        </authorList>
    </citation>
    <scope>NUCLEOTIDE SEQUENCE</scope>
    <source>
        <strain evidence="1">28 12/20/2015</strain>
    </source>
</reference>